<feature type="transmembrane region" description="Helical" evidence="5">
    <location>
        <begin position="107"/>
        <end position="123"/>
    </location>
</feature>
<feature type="transmembrane region" description="Helical" evidence="5">
    <location>
        <begin position="40"/>
        <end position="63"/>
    </location>
</feature>
<dbReference type="GO" id="GO:0016020">
    <property type="term" value="C:membrane"/>
    <property type="evidence" value="ECO:0007669"/>
    <property type="project" value="UniProtKB-SubCell"/>
</dbReference>
<dbReference type="Proteomes" id="UP000288102">
    <property type="component" value="Unassembled WGS sequence"/>
</dbReference>
<evidence type="ECO:0000313" key="6">
    <source>
        <dbReference type="EMBL" id="RUT72098.1"/>
    </source>
</evidence>
<feature type="transmembrane region" description="Helical" evidence="5">
    <location>
        <begin position="276"/>
        <end position="295"/>
    </location>
</feature>
<dbReference type="GO" id="GO:0016765">
    <property type="term" value="F:transferase activity, transferring alkyl or aryl (other than methyl) groups"/>
    <property type="evidence" value="ECO:0007669"/>
    <property type="project" value="InterPro"/>
</dbReference>
<accession>A0A434ACJ2</accession>
<keyword evidence="4 5" id="KW-0472">Membrane</keyword>
<keyword evidence="2 5" id="KW-0812">Transmembrane</keyword>
<dbReference type="RefSeq" id="WP_127336393.1">
    <property type="nucleotide sequence ID" value="NZ_QWDM01000001.1"/>
</dbReference>
<feature type="transmembrane region" description="Helical" evidence="5">
    <location>
        <begin position="162"/>
        <end position="180"/>
    </location>
</feature>
<evidence type="ECO:0000256" key="1">
    <source>
        <dbReference type="ARBA" id="ARBA00004141"/>
    </source>
</evidence>
<dbReference type="OrthoDB" id="871842at2"/>
<organism evidence="6 7">
    <name type="scientific">Flavobacterium cupreum</name>
    <dbReference type="NCBI Taxonomy" id="2133766"/>
    <lineage>
        <taxon>Bacteria</taxon>
        <taxon>Pseudomonadati</taxon>
        <taxon>Bacteroidota</taxon>
        <taxon>Flavobacteriia</taxon>
        <taxon>Flavobacteriales</taxon>
        <taxon>Flavobacteriaceae</taxon>
        <taxon>Flavobacterium</taxon>
    </lineage>
</organism>
<feature type="transmembrane region" description="Helical" evidence="5">
    <location>
        <begin position="301"/>
        <end position="323"/>
    </location>
</feature>
<evidence type="ECO:0000313" key="7">
    <source>
        <dbReference type="Proteomes" id="UP000288102"/>
    </source>
</evidence>
<keyword evidence="3 5" id="KW-1133">Transmembrane helix</keyword>
<keyword evidence="7" id="KW-1185">Reference proteome</keyword>
<proteinExistence type="predicted"/>
<protein>
    <recommendedName>
        <fullName evidence="8">Ubiquinone biosynthesis protein UbiA</fullName>
    </recommendedName>
</protein>
<feature type="transmembrane region" description="Helical" evidence="5">
    <location>
        <begin position="12"/>
        <end position="28"/>
    </location>
</feature>
<gene>
    <name evidence="6" type="ORF">D0817_00280</name>
</gene>
<feature type="transmembrane region" description="Helical" evidence="5">
    <location>
        <begin position="84"/>
        <end position="101"/>
    </location>
</feature>
<evidence type="ECO:0000256" key="3">
    <source>
        <dbReference type="ARBA" id="ARBA00022989"/>
    </source>
</evidence>
<comment type="caution">
    <text evidence="6">The sequence shown here is derived from an EMBL/GenBank/DDBJ whole genome shotgun (WGS) entry which is preliminary data.</text>
</comment>
<dbReference type="InterPro" id="IPR000537">
    <property type="entry name" value="UbiA_prenyltransferase"/>
</dbReference>
<name>A0A434ACJ2_9FLAO</name>
<comment type="subcellular location">
    <subcellularLocation>
        <location evidence="1">Membrane</location>
        <topology evidence="1">Multi-pass membrane protein</topology>
    </subcellularLocation>
</comment>
<feature type="transmembrane region" description="Helical" evidence="5">
    <location>
        <begin position="241"/>
        <end position="264"/>
    </location>
</feature>
<dbReference type="AlphaFoldDB" id="A0A434ACJ2"/>
<dbReference type="Pfam" id="PF01040">
    <property type="entry name" value="UbiA"/>
    <property type="match status" value="1"/>
</dbReference>
<feature type="transmembrane region" description="Helical" evidence="5">
    <location>
        <begin position="135"/>
        <end position="156"/>
    </location>
</feature>
<evidence type="ECO:0000256" key="2">
    <source>
        <dbReference type="ARBA" id="ARBA00022692"/>
    </source>
</evidence>
<evidence type="ECO:0000256" key="4">
    <source>
        <dbReference type="ARBA" id="ARBA00023136"/>
    </source>
</evidence>
<reference evidence="7" key="1">
    <citation type="journal article" date="2019" name="Syst. Appl. Microbiol.">
        <title>Flavobacterium circumlabens sp. nov. and Flavobacterium cupreum sp. nov., two psychrotrophic species isolated from Antarctic environmental samples.</title>
        <authorList>
            <person name="Kralova S."/>
            <person name="Busse H.-J."/>
            <person name="Svec P."/>
            <person name="Maslanova I."/>
            <person name="Stankova E."/>
            <person name="Bartak M."/>
            <person name="Sedlacek I."/>
        </authorList>
    </citation>
    <scope>NUCLEOTIDE SEQUENCE [LARGE SCALE GENOMIC DNA]</scope>
    <source>
        <strain evidence="7">CCM 8825</strain>
    </source>
</reference>
<sequence length="329" mass="38759">MTFFKHIRIGTWWFKLPPFLVLIYLYFIKENENDFGQEIFLVLFLILGIITIAVFASLINNYYDQEDDLIAGKENKMINLSQNYKYIVLGSAFFTGILYSVFLFPNFYALVFYWLSWFCFYLYSCKQFRLKEKAYLGVIFDGLGSQFFPTLFIFSFLYKGDIGNHLLFIVSGSIWMTFSFGMRSLIIHQYDDYENDIKAGVSTFVNSTSQLSKSLFQGFVLFGEIISFMVFMWAIDWQIFVFPILIYVLLLVVFKIVFTIKFYFFKPLENERSRSLFFDFYITILPLALLGVLTFKNYQNAILLVFSIILFNVPTLLNAMNFLKVKAIK</sequence>
<feature type="transmembrane region" description="Helical" evidence="5">
    <location>
        <begin position="215"/>
        <end position="235"/>
    </location>
</feature>
<evidence type="ECO:0000256" key="5">
    <source>
        <dbReference type="SAM" id="Phobius"/>
    </source>
</evidence>
<dbReference type="EMBL" id="QWDM01000001">
    <property type="protein sequence ID" value="RUT72098.1"/>
    <property type="molecule type" value="Genomic_DNA"/>
</dbReference>
<evidence type="ECO:0008006" key="8">
    <source>
        <dbReference type="Google" id="ProtNLM"/>
    </source>
</evidence>